<keyword evidence="4" id="KW-0464">Manganese</keyword>
<gene>
    <name evidence="6" type="ORF">ALEPTO_LOCUS4340</name>
</gene>
<evidence type="ECO:0000256" key="1">
    <source>
        <dbReference type="ARBA" id="ARBA00001936"/>
    </source>
</evidence>
<dbReference type="Pfam" id="PF02833">
    <property type="entry name" value="DHHA2"/>
    <property type="match status" value="1"/>
</dbReference>
<accession>A0A9N9F9U4</accession>
<dbReference type="GO" id="GO:0004309">
    <property type="term" value="F:exopolyphosphatase activity"/>
    <property type="evidence" value="ECO:0007669"/>
    <property type="project" value="TreeGrafter"/>
</dbReference>
<feature type="domain" description="DHHA2" evidence="5">
    <location>
        <begin position="230"/>
        <end position="378"/>
    </location>
</feature>
<dbReference type="PANTHER" id="PTHR12112">
    <property type="entry name" value="BNIP - RELATED"/>
    <property type="match status" value="1"/>
</dbReference>
<dbReference type="EMBL" id="CAJVPS010000983">
    <property type="protein sequence ID" value="CAG8518459.1"/>
    <property type="molecule type" value="Genomic_DNA"/>
</dbReference>
<dbReference type="InterPro" id="IPR038222">
    <property type="entry name" value="DHHA2_dom_sf"/>
</dbReference>
<dbReference type="GO" id="GO:0046872">
    <property type="term" value="F:metal ion binding"/>
    <property type="evidence" value="ECO:0007669"/>
    <property type="project" value="UniProtKB-KW"/>
</dbReference>
<dbReference type="Gene3D" id="3.10.310.20">
    <property type="entry name" value="DHHA2 domain"/>
    <property type="match status" value="1"/>
</dbReference>
<evidence type="ECO:0000256" key="2">
    <source>
        <dbReference type="ARBA" id="ARBA00022723"/>
    </source>
</evidence>
<reference evidence="6" key="1">
    <citation type="submission" date="2021-06" db="EMBL/GenBank/DDBJ databases">
        <authorList>
            <person name="Kallberg Y."/>
            <person name="Tangrot J."/>
            <person name="Rosling A."/>
        </authorList>
    </citation>
    <scope>NUCLEOTIDE SEQUENCE</scope>
    <source>
        <strain evidence="6">FL130A</strain>
    </source>
</reference>
<dbReference type="OrthoDB" id="374045at2759"/>
<comment type="caution">
    <text evidence="6">The sequence shown here is derived from an EMBL/GenBank/DDBJ whole genome shotgun (WGS) entry which is preliminary data.</text>
</comment>
<proteinExistence type="predicted"/>
<keyword evidence="2" id="KW-0479">Metal-binding</keyword>
<dbReference type="InterPro" id="IPR001667">
    <property type="entry name" value="DDH_dom"/>
</dbReference>
<evidence type="ECO:0000256" key="4">
    <source>
        <dbReference type="ARBA" id="ARBA00023211"/>
    </source>
</evidence>
<dbReference type="SUPFAM" id="SSF64182">
    <property type="entry name" value="DHH phosphoesterases"/>
    <property type="match status" value="1"/>
</dbReference>
<keyword evidence="7" id="KW-1185">Reference proteome</keyword>
<dbReference type="Gene3D" id="3.90.1640.10">
    <property type="entry name" value="inorganic pyrophosphatase (n-terminal core)"/>
    <property type="match status" value="1"/>
</dbReference>
<dbReference type="InterPro" id="IPR004097">
    <property type="entry name" value="DHHA2"/>
</dbReference>
<comment type="cofactor">
    <cofactor evidence="1">
        <name>Mn(2+)</name>
        <dbReference type="ChEBI" id="CHEBI:29035"/>
    </cofactor>
</comment>
<dbReference type="GO" id="GO:0005737">
    <property type="term" value="C:cytoplasm"/>
    <property type="evidence" value="ECO:0007669"/>
    <property type="project" value="InterPro"/>
</dbReference>
<organism evidence="6 7">
    <name type="scientific">Ambispora leptoticha</name>
    <dbReference type="NCBI Taxonomy" id="144679"/>
    <lineage>
        <taxon>Eukaryota</taxon>
        <taxon>Fungi</taxon>
        <taxon>Fungi incertae sedis</taxon>
        <taxon>Mucoromycota</taxon>
        <taxon>Glomeromycotina</taxon>
        <taxon>Glomeromycetes</taxon>
        <taxon>Archaeosporales</taxon>
        <taxon>Ambisporaceae</taxon>
        <taxon>Ambispora</taxon>
    </lineage>
</organism>
<dbReference type="Proteomes" id="UP000789508">
    <property type="component" value="Unassembled WGS sequence"/>
</dbReference>
<protein>
    <submittedName>
        <fullName evidence="6">3320_t:CDS:1</fullName>
    </submittedName>
</protein>
<dbReference type="InterPro" id="IPR038763">
    <property type="entry name" value="DHH_sf"/>
</dbReference>
<evidence type="ECO:0000313" key="6">
    <source>
        <dbReference type="EMBL" id="CAG8518459.1"/>
    </source>
</evidence>
<sequence>MDFLGLLERVTRNSDSNSNFKPKIFIVIGNESADLDSIIASIAYAFLSQRYNPESGIFLPVIQISKDELNLRPECVYVFRRSEVDSDRFIYKEDFEAVSEELMKNHELRVVLVDHNQLVHPWDKFATCVDAILDHHQDEGLYMTASPRWIESVGSACSLVTLFFHETWVTDQVNEYDRKLANLLLAPILVDTVCLDVSKGRTTEKDQEAANFLLNILQHPDHNTFIIEYYENIQKTRKNIFHLSTYDLLRKDYKELIIGDVRIGISSVSLSVQDWIERDKIHTLIAELASYASKKALDLLIVMTTHTHPQHGFQRDLVAYPIANFLKSQEFILKMESDLELETLNIDSDDEIKDCRFYRQKNKSWSRKQVYPFFKNLIESTIKNRM</sequence>
<evidence type="ECO:0000259" key="5">
    <source>
        <dbReference type="SMART" id="SM01131"/>
    </source>
</evidence>
<evidence type="ECO:0000256" key="3">
    <source>
        <dbReference type="ARBA" id="ARBA00022801"/>
    </source>
</evidence>
<dbReference type="Pfam" id="PF01368">
    <property type="entry name" value="DHH"/>
    <property type="match status" value="1"/>
</dbReference>
<dbReference type="AlphaFoldDB" id="A0A9N9F9U4"/>
<dbReference type="SMART" id="SM01131">
    <property type="entry name" value="DHHA2"/>
    <property type="match status" value="1"/>
</dbReference>
<dbReference type="PANTHER" id="PTHR12112:SF39">
    <property type="entry name" value="EG:152A3.5 PROTEIN (FBGN0003116_PN PROTEIN)"/>
    <property type="match status" value="1"/>
</dbReference>
<name>A0A9N9F9U4_9GLOM</name>
<keyword evidence="3" id="KW-0378">Hydrolase</keyword>
<evidence type="ECO:0000313" key="7">
    <source>
        <dbReference type="Proteomes" id="UP000789508"/>
    </source>
</evidence>